<feature type="compositionally biased region" description="Polar residues" evidence="1">
    <location>
        <begin position="122"/>
        <end position="136"/>
    </location>
</feature>
<sequence length="205" mass="21908">MSPVAAARAFRNLTCHRQPSSLRAFHSPFVALKATSQSPLTSSPAPSATISPINAPLSSYEKQADYYASEPHVSSAGTRTYVVSEPDPSNTAYEVPYGAYPTSAPYVNYPLADAPPNPEGKYSSTSSTQPHPYTTSARAVPQNKYGVGDSAAVRNAEAPGEMGRRGGSYGGLGLMDETTTTNRARGIEFGEKKHEQSFRTLKDNK</sequence>
<reference evidence="3" key="2">
    <citation type="submission" date="2015-01" db="EMBL/GenBank/DDBJ databases">
        <title>Evolutionary Origins and Diversification of the Mycorrhizal Mutualists.</title>
        <authorList>
            <consortium name="DOE Joint Genome Institute"/>
            <consortium name="Mycorrhizal Genomics Consortium"/>
            <person name="Kohler A."/>
            <person name="Kuo A."/>
            <person name="Nagy L.G."/>
            <person name="Floudas D."/>
            <person name="Copeland A."/>
            <person name="Barry K.W."/>
            <person name="Cichocki N."/>
            <person name="Veneault-Fourrey C."/>
            <person name="LaButti K."/>
            <person name="Lindquist E.A."/>
            <person name="Lipzen A."/>
            <person name="Lundell T."/>
            <person name="Morin E."/>
            <person name="Murat C."/>
            <person name="Riley R."/>
            <person name="Ohm R."/>
            <person name="Sun H."/>
            <person name="Tunlid A."/>
            <person name="Henrissat B."/>
            <person name="Grigoriev I.V."/>
            <person name="Hibbett D.S."/>
            <person name="Martin F."/>
        </authorList>
    </citation>
    <scope>NUCLEOTIDE SEQUENCE [LARGE SCALE GENOMIC DNA]</scope>
    <source>
        <strain evidence="3">441</strain>
    </source>
</reference>
<name>A0A0C9ZRL4_9AGAM</name>
<proteinExistence type="predicted"/>
<gene>
    <name evidence="2" type="ORF">PISMIDRAFT_672885</name>
</gene>
<reference evidence="2 3" key="1">
    <citation type="submission" date="2014-04" db="EMBL/GenBank/DDBJ databases">
        <authorList>
            <consortium name="DOE Joint Genome Institute"/>
            <person name="Kuo A."/>
            <person name="Kohler A."/>
            <person name="Costa M.D."/>
            <person name="Nagy L.G."/>
            <person name="Floudas D."/>
            <person name="Copeland A."/>
            <person name="Barry K.W."/>
            <person name="Cichocki N."/>
            <person name="Veneault-Fourrey C."/>
            <person name="LaButti K."/>
            <person name="Lindquist E.A."/>
            <person name="Lipzen A."/>
            <person name="Lundell T."/>
            <person name="Morin E."/>
            <person name="Murat C."/>
            <person name="Sun H."/>
            <person name="Tunlid A."/>
            <person name="Henrissat B."/>
            <person name="Grigoriev I.V."/>
            <person name="Hibbett D.S."/>
            <person name="Martin F."/>
            <person name="Nordberg H.P."/>
            <person name="Cantor M.N."/>
            <person name="Hua S.X."/>
        </authorList>
    </citation>
    <scope>NUCLEOTIDE SEQUENCE [LARGE SCALE GENOMIC DNA]</scope>
    <source>
        <strain evidence="2 3">441</strain>
    </source>
</reference>
<dbReference type="AlphaFoldDB" id="A0A0C9ZRL4"/>
<evidence type="ECO:0000256" key="1">
    <source>
        <dbReference type="SAM" id="MobiDB-lite"/>
    </source>
</evidence>
<feature type="region of interest" description="Disordered" evidence="1">
    <location>
        <begin position="152"/>
        <end position="205"/>
    </location>
</feature>
<dbReference type="Proteomes" id="UP000054018">
    <property type="component" value="Unassembled WGS sequence"/>
</dbReference>
<evidence type="ECO:0000313" key="3">
    <source>
        <dbReference type="Proteomes" id="UP000054018"/>
    </source>
</evidence>
<accession>A0A0C9ZRL4</accession>
<dbReference type="OrthoDB" id="3355886at2759"/>
<organism evidence="2 3">
    <name type="scientific">Pisolithus microcarpus 441</name>
    <dbReference type="NCBI Taxonomy" id="765257"/>
    <lineage>
        <taxon>Eukaryota</taxon>
        <taxon>Fungi</taxon>
        <taxon>Dikarya</taxon>
        <taxon>Basidiomycota</taxon>
        <taxon>Agaricomycotina</taxon>
        <taxon>Agaricomycetes</taxon>
        <taxon>Agaricomycetidae</taxon>
        <taxon>Boletales</taxon>
        <taxon>Sclerodermatineae</taxon>
        <taxon>Pisolithaceae</taxon>
        <taxon>Pisolithus</taxon>
    </lineage>
</organism>
<dbReference type="HOGENOM" id="CLU_083385_0_0_1"/>
<feature type="region of interest" description="Disordered" evidence="1">
    <location>
        <begin position="115"/>
        <end position="136"/>
    </location>
</feature>
<keyword evidence="3" id="KW-1185">Reference proteome</keyword>
<protein>
    <submittedName>
        <fullName evidence="2">Uncharacterized protein</fullName>
    </submittedName>
</protein>
<feature type="compositionally biased region" description="Basic and acidic residues" evidence="1">
    <location>
        <begin position="185"/>
        <end position="205"/>
    </location>
</feature>
<dbReference type="STRING" id="765257.A0A0C9ZRL4"/>
<dbReference type="EMBL" id="KN833691">
    <property type="protein sequence ID" value="KIK28714.1"/>
    <property type="molecule type" value="Genomic_DNA"/>
</dbReference>
<evidence type="ECO:0000313" key="2">
    <source>
        <dbReference type="EMBL" id="KIK28714.1"/>
    </source>
</evidence>